<keyword evidence="3" id="KW-0551">Lipid droplet</keyword>
<protein>
    <submittedName>
        <fullName evidence="10">Ancient ubiquitous protein 1</fullName>
    </submittedName>
</protein>
<dbReference type="Gene3D" id="1.10.8.10">
    <property type="entry name" value="DNA helicase RuvA subunit, C-terminal domain"/>
    <property type="match status" value="1"/>
</dbReference>
<evidence type="ECO:0000256" key="2">
    <source>
        <dbReference type="ARBA" id="ARBA00004502"/>
    </source>
</evidence>
<dbReference type="Pfam" id="PF02845">
    <property type="entry name" value="CUE"/>
    <property type="match status" value="1"/>
</dbReference>
<reference evidence="10" key="2">
    <citation type="journal article" date="2022" name="Res Sq">
        <title>Comparative Genomics Reveals Insights into the Divergent Evolution of Astigmatic Mites and Household Pest Adaptations.</title>
        <authorList>
            <person name="Xiong Q."/>
            <person name="Wan A.T.-Y."/>
            <person name="Liu X.-Y."/>
            <person name="Fung C.S.-H."/>
            <person name="Xiao X."/>
            <person name="Malainual N."/>
            <person name="Hou J."/>
            <person name="Wang L."/>
            <person name="Wang M."/>
            <person name="Yang K."/>
            <person name="Cui Y."/>
            <person name="Leung E."/>
            <person name="Nong W."/>
            <person name="Shin S.-K."/>
            <person name="Au S."/>
            <person name="Jeong K.Y."/>
            <person name="Chew F.T."/>
            <person name="Hui J."/>
            <person name="Leung T.F."/>
            <person name="Tungtrongchitr A."/>
            <person name="Zhong N."/>
            <person name="Liu Z."/>
            <person name="Tsui S."/>
        </authorList>
    </citation>
    <scope>NUCLEOTIDE SEQUENCE</scope>
    <source>
        <strain evidence="10">Derf</strain>
        <tissue evidence="10">Whole organism</tissue>
    </source>
</reference>
<feature type="transmembrane region" description="Helical" evidence="8">
    <location>
        <begin position="70"/>
        <end position="88"/>
    </location>
</feature>
<evidence type="ECO:0000256" key="8">
    <source>
        <dbReference type="SAM" id="Phobius"/>
    </source>
</evidence>
<accession>A0A922IA34</accession>
<evidence type="ECO:0000256" key="6">
    <source>
        <dbReference type="ARBA" id="ARBA00035634"/>
    </source>
</evidence>
<dbReference type="GO" id="GO:0043130">
    <property type="term" value="F:ubiquitin binding"/>
    <property type="evidence" value="ECO:0007669"/>
    <property type="project" value="InterPro"/>
</dbReference>
<keyword evidence="4" id="KW-0256">Endoplasmic reticulum</keyword>
<dbReference type="EMBL" id="ASGP02000001">
    <property type="protein sequence ID" value="KAH9527012.1"/>
    <property type="molecule type" value="Genomic_DNA"/>
</dbReference>
<evidence type="ECO:0000256" key="4">
    <source>
        <dbReference type="ARBA" id="ARBA00022824"/>
    </source>
</evidence>
<keyword evidence="8" id="KW-1133">Transmembrane helix</keyword>
<feature type="domain" description="CUE" evidence="9">
    <location>
        <begin position="327"/>
        <end position="369"/>
    </location>
</feature>
<gene>
    <name evidence="10" type="primary">AUP1</name>
    <name evidence="10" type="ORF">DERF_001060</name>
</gene>
<dbReference type="GO" id="GO:0005789">
    <property type="term" value="C:endoplasmic reticulum membrane"/>
    <property type="evidence" value="ECO:0007669"/>
    <property type="project" value="UniProtKB-SubCell"/>
</dbReference>
<evidence type="ECO:0000313" key="11">
    <source>
        <dbReference type="Proteomes" id="UP000790347"/>
    </source>
</evidence>
<feature type="transmembrane region" description="Helical" evidence="8">
    <location>
        <begin position="36"/>
        <end position="64"/>
    </location>
</feature>
<dbReference type="AlphaFoldDB" id="A0A922IA34"/>
<keyword evidence="8" id="KW-0812">Transmembrane</keyword>
<evidence type="ECO:0000313" key="10">
    <source>
        <dbReference type="EMBL" id="KAH9527012.1"/>
    </source>
</evidence>
<evidence type="ECO:0000256" key="5">
    <source>
        <dbReference type="ARBA" id="ARBA00023136"/>
    </source>
</evidence>
<evidence type="ECO:0000256" key="1">
    <source>
        <dbReference type="ARBA" id="ARBA00004406"/>
    </source>
</evidence>
<reference evidence="10" key="1">
    <citation type="submission" date="2013-05" db="EMBL/GenBank/DDBJ databases">
        <authorList>
            <person name="Yim A.K.Y."/>
            <person name="Chan T.F."/>
            <person name="Ji K.M."/>
            <person name="Liu X.Y."/>
            <person name="Zhou J.W."/>
            <person name="Li R.Q."/>
            <person name="Yang K.Y."/>
            <person name="Li J."/>
            <person name="Li M."/>
            <person name="Law P.T.W."/>
            <person name="Wu Y.L."/>
            <person name="Cai Z.L."/>
            <person name="Qin H."/>
            <person name="Bao Y."/>
            <person name="Leung R.K.K."/>
            <person name="Ng P.K.S."/>
            <person name="Zou J."/>
            <person name="Zhong X.J."/>
            <person name="Ran P.X."/>
            <person name="Zhong N.S."/>
            <person name="Liu Z.G."/>
            <person name="Tsui S.K.W."/>
        </authorList>
    </citation>
    <scope>NUCLEOTIDE SEQUENCE</scope>
    <source>
        <strain evidence="10">Derf</strain>
        <tissue evidence="10">Whole organism</tissue>
    </source>
</reference>
<dbReference type="GO" id="GO:0036503">
    <property type="term" value="P:ERAD pathway"/>
    <property type="evidence" value="ECO:0007669"/>
    <property type="project" value="TreeGrafter"/>
</dbReference>
<comment type="similarity">
    <text evidence="6">Belongs to the AUP1 family.</text>
</comment>
<dbReference type="SUPFAM" id="SSF69593">
    <property type="entry name" value="Glycerol-3-phosphate (1)-acyltransferase"/>
    <property type="match status" value="1"/>
</dbReference>
<keyword evidence="5 8" id="KW-0472">Membrane</keyword>
<evidence type="ECO:0000256" key="7">
    <source>
        <dbReference type="SAM" id="MobiDB-lite"/>
    </source>
</evidence>
<keyword evidence="11" id="KW-1185">Reference proteome</keyword>
<dbReference type="Proteomes" id="UP000790347">
    <property type="component" value="Unassembled WGS sequence"/>
</dbReference>
<evidence type="ECO:0000256" key="3">
    <source>
        <dbReference type="ARBA" id="ARBA00022677"/>
    </source>
</evidence>
<feature type="compositionally biased region" description="Low complexity" evidence="7">
    <location>
        <begin position="312"/>
        <end position="324"/>
    </location>
</feature>
<dbReference type="InterPro" id="IPR003892">
    <property type="entry name" value="CUE"/>
</dbReference>
<sequence>MSTNQENSSLNNQNNSKYPIEKLFDLKRIKSSHLWLTLYSPLGLCLFIIRFFIFLYVLFVSSILPHSSTVRSIVFRSLFFILGISITVDEEYFRKLKAKFLVANHISDLDPVILNLLMPCAAYVNSSSSRSSSANNQPCYISWLCRILKRDDDGGGDGDNNVYELSTKNIPIVCFPEQSKTNGRFGLFKFTSCFYHHDSLVHMVFLQTKRPFFNVSISPLGGHWLADLFWILFLPVTIFKVKHLGTLEKEETETFEQFLQRIQSVMASKTGLQATDYCLHDKREFIKRLLTEENFKKSLLSTKNSAGNYNRQKQQQQQSTNKQNGLKIDEYSQKVKEILPQVPLNVIKEDIAITNNIDDTVERILNGVVKFEPEPQQQQQQSSSSVNDHSIQSTLNTNIKISAIDNKNFAAKTFGKTSSERVSSFQERKEQMYRMARIRYLRKRGLVNNSNLLLPQQQQQ</sequence>
<dbReference type="PANTHER" id="PTHR15486">
    <property type="entry name" value="ANCIENT UBIQUITOUS PROTEIN"/>
    <property type="match status" value="1"/>
</dbReference>
<feature type="region of interest" description="Disordered" evidence="7">
    <location>
        <begin position="306"/>
        <end position="325"/>
    </location>
</feature>
<dbReference type="GO" id="GO:0005811">
    <property type="term" value="C:lipid droplet"/>
    <property type="evidence" value="ECO:0007669"/>
    <property type="project" value="UniProtKB-SubCell"/>
</dbReference>
<dbReference type="PROSITE" id="PS51140">
    <property type="entry name" value="CUE"/>
    <property type="match status" value="1"/>
</dbReference>
<dbReference type="PANTHER" id="PTHR15486:SF96">
    <property type="entry name" value="LIPID DROPLET-REGULATING VLDL ASSEMBLY FACTOR AUP1"/>
    <property type="match status" value="1"/>
</dbReference>
<feature type="transmembrane region" description="Helical" evidence="8">
    <location>
        <begin position="212"/>
        <end position="233"/>
    </location>
</feature>
<name>A0A922IA34_DERFA</name>
<comment type="caution">
    <text evidence="10">The sequence shown here is derived from an EMBL/GenBank/DDBJ whole genome shotgun (WGS) entry which is preliminary data.</text>
</comment>
<organism evidence="10 11">
    <name type="scientific">Dermatophagoides farinae</name>
    <name type="common">American house dust mite</name>
    <dbReference type="NCBI Taxonomy" id="6954"/>
    <lineage>
        <taxon>Eukaryota</taxon>
        <taxon>Metazoa</taxon>
        <taxon>Ecdysozoa</taxon>
        <taxon>Arthropoda</taxon>
        <taxon>Chelicerata</taxon>
        <taxon>Arachnida</taxon>
        <taxon>Acari</taxon>
        <taxon>Acariformes</taxon>
        <taxon>Sarcoptiformes</taxon>
        <taxon>Astigmata</taxon>
        <taxon>Psoroptidia</taxon>
        <taxon>Analgoidea</taxon>
        <taxon>Pyroglyphidae</taxon>
        <taxon>Dermatophagoidinae</taxon>
        <taxon>Dermatophagoides</taxon>
    </lineage>
</organism>
<proteinExistence type="inferred from homology"/>
<evidence type="ECO:0000259" key="9">
    <source>
        <dbReference type="PROSITE" id="PS51140"/>
    </source>
</evidence>
<comment type="subcellular location">
    <subcellularLocation>
        <location evidence="1">Endoplasmic reticulum membrane</location>
        <topology evidence="1">Peripheral membrane protein</topology>
    </subcellularLocation>
    <subcellularLocation>
        <location evidence="2">Lipid droplet</location>
    </subcellularLocation>
</comment>